<dbReference type="Proteomes" id="UP001237642">
    <property type="component" value="Unassembled WGS sequence"/>
</dbReference>
<dbReference type="EMBL" id="JAUIZM010000008">
    <property type="protein sequence ID" value="KAK1370690.1"/>
    <property type="molecule type" value="Genomic_DNA"/>
</dbReference>
<organism evidence="1 2">
    <name type="scientific">Heracleum sosnowskyi</name>
    <dbReference type="NCBI Taxonomy" id="360622"/>
    <lineage>
        <taxon>Eukaryota</taxon>
        <taxon>Viridiplantae</taxon>
        <taxon>Streptophyta</taxon>
        <taxon>Embryophyta</taxon>
        <taxon>Tracheophyta</taxon>
        <taxon>Spermatophyta</taxon>
        <taxon>Magnoliopsida</taxon>
        <taxon>eudicotyledons</taxon>
        <taxon>Gunneridae</taxon>
        <taxon>Pentapetalae</taxon>
        <taxon>asterids</taxon>
        <taxon>campanulids</taxon>
        <taxon>Apiales</taxon>
        <taxon>Apiaceae</taxon>
        <taxon>Apioideae</taxon>
        <taxon>apioid superclade</taxon>
        <taxon>Tordylieae</taxon>
        <taxon>Tordyliinae</taxon>
        <taxon>Heracleum</taxon>
    </lineage>
</organism>
<dbReference type="AlphaFoldDB" id="A0AAD8HRC6"/>
<sequence>MILKKEGAGEEVKNGIVHENERELRMVQGNEYIYHIQRKLVLKFPLSSKSLVKSHENEGADVVKYTDLGFFRKCQPDRECNETDDISSGGTVNSRVYGQELMIQEEQLSSADSVLPVTTTPSTRQLKPTQTLPQFFQTLAQLNPQIHSTKEIKGFGGPHVDFVSSSEDNKC</sequence>
<reference evidence="1" key="2">
    <citation type="submission" date="2023-05" db="EMBL/GenBank/DDBJ databases">
        <authorList>
            <person name="Schelkunov M.I."/>
        </authorList>
    </citation>
    <scope>NUCLEOTIDE SEQUENCE</scope>
    <source>
        <strain evidence="1">Hsosn_3</strain>
        <tissue evidence="1">Leaf</tissue>
    </source>
</reference>
<protein>
    <submittedName>
        <fullName evidence="1">Uncharacterized protein</fullName>
    </submittedName>
</protein>
<accession>A0AAD8HRC6</accession>
<reference evidence="1" key="1">
    <citation type="submission" date="2023-02" db="EMBL/GenBank/DDBJ databases">
        <title>Genome of toxic invasive species Heracleum sosnowskyi carries increased number of genes despite the absence of recent whole-genome duplications.</title>
        <authorList>
            <person name="Schelkunov M."/>
            <person name="Shtratnikova V."/>
            <person name="Makarenko M."/>
            <person name="Klepikova A."/>
            <person name="Omelchenko D."/>
            <person name="Novikova G."/>
            <person name="Obukhova E."/>
            <person name="Bogdanov V."/>
            <person name="Penin A."/>
            <person name="Logacheva M."/>
        </authorList>
    </citation>
    <scope>NUCLEOTIDE SEQUENCE</scope>
    <source>
        <strain evidence="1">Hsosn_3</strain>
        <tissue evidence="1">Leaf</tissue>
    </source>
</reference>
<proteinExistence type="predicted"/>
<name>A0AAD8HRC6_9APIA</name>
<keyword evidence="2" id="KW-1185">Reference proteome</keyword>
<evidence type="ECO:0000313" key="2">
    <source>
        <dbReference type="Proteomes" id="UP001237642"/>
    </source>
</evidence>
<gene>
    <name evidence="1" type="ORF">POM88_036782</name>
</gene>
<evidence type="ECO:0000313" key="1">
    <source>
        <dbReference type="EMBL" id="KAK1370690.1"/>
    </source>
</evidence>
<comment type="caution">
    <text evidence="1">The sequence shown here is derived from an EMBL/GenBank/DDBJ whole genome shotgun (WGS) entry which is preliminary data.</text>
</comment>